<dbReference type="AlphaFoldDB" id="A0A172TS51"/>
<dbReference type="RefSeq" id="WP_066401709.1">
    <property type="nucleotide sequence ID" value="NZ_CP011390.1"/>
</dbReference>
<keyword evidence="3" id="KW-1185">Reference proteome</keyword>
<proteinExistence type="predicted"/>
<evidence type="ECO:0008006" key="4">
    <source>
        <dbReference type="Google" id="ProtNLM"/>
    </source>
</evidence>
<dbReference type="KEGG" id="fla:SY85_02815"/>
<sequence length="126" mass="13935">MKKLTLAAISAAFIFLVSCKQTTNSSNALIGQWKIDSIATPDSNLIGVMLLASTLYDTAVYDVSFTKDTITLHQKDSVTKSGYTFDSKNKQLLLKEDSSVLSYQPIDSSYIKLIAKDSTIIFLRKQ</sequence>
<organism evidence="2 3">
    <name type="scientific">Flavisolibacter tropicus</name>
    <dbReference type="NCBI Taxonomy" id="1492898"/>
    <lineage>
        <taxon>Bacteria</taxon>
        <taxon>Pseudomonadati</taxon>
        <taxon>Bacteroidota</taxon>
        <taxon>Chitinophagia</taxon>
        <taxon>Chitinophagales</taxon>
        <taxon>Chitinophagaceae</taxon>
        <taxon>Flavisolibacter</taxon>
    </lineage>
</organism>
<protein>
    <recommendedName>
        <fullName evidence="4">Lipocalin-like domain-containing protein</fullName>
    </recommendedName>
</protein>
<dbReference type="OrthoDB" id="9793489at2"/>
<gene>
    <name evidence="2" type="ORF">SY85_02815</name>
</gene>
<evidence type="ECO:0000313" key="2">
    <source>
        <dbReference type="EMBL" id="ANE49593.1"/>
    </source>
</evidence>
<dbReference type="Proteomes" id="UP000077177">
    <property type="component" value="Chromosome"/>
</dbReference>
<keyword evidence="1" id="KW-0732">Signal</keyword>
<feature type="signal peptide" evidence="1">
    <location>
        <begin position="1"/>
        <end position="19"/>
    </location>
</feature>
<evidence type="ECO:0000313" key="3">
    <source>
        <dbReference type="Proteomes" id="UP000077177"/>
    </source>
</evidence>
<feature type="chain" id="PRO_5008001050" description="Lipocalin-like domain-containing protein" evidence="1">
    <location>
        <begin position="20"/>
        <end position="126"/>
    </location>
</feature>
<reference evidence="2 3" key="2">
    <citation type="journal article" date="2016" name="Int. J. Syst. Evol. Microbiol.">
        <title>Flavisolibacter tropicus sp. nov., isolated from tropical soil.</title>
        <authorList>
            <person name="Lee J.J."/>
            <person name="Kang M.S."/>
            <person name="Kim G.S."/>
            <person name="Lee C.S."/>
            <person name="Lim S."/>
            <person name="Lee J."/>
            <person name="Roh S.H."/>
            <person name="Kang H."/>
            <person name="Ha J.M."/>
            <person name="Bae S."/>
            <person name="Jung H.Y."/>
            <person name="Kim M.K."/>
        </authorList>
    </citation>
    <scope>NUCLEOTIDE SEQUENCE [LARGE SCALE GENOMIC DNA]</scope>
    <source>
        <strain evidence="2 3">LCS9</strain>
    </source>
</reference>
<evidence type="ECO:0000256" key="1">
    <source>
        <dbReference type="SAM" id="SignalP"/>
    </source>
</evidence>
<dbReference type="PROSITE" id="PS51257">
    <property type="entry name" value="PROKAR_LIPOPROTEIN"/>
    <property type="match status" value="1"/>
</dbReference>
<name>A0A172TS51_9BACT</name>
<dbReference type="EMBL" id="CP011390">
    <property type="protein sequence ID" value="ANE49593.1"/>
    <property type="molecule type" value="Genomic_DNA"/>
</dbReference>
<accession>A0A172TS51</accession>
<reference evidence="3" key="1">
    <citation type="submission" date="2015-01" db="EMBL/GenBank/DDBJ databases">
        <title>Flavisolibacter sp./LCS9/ whole genome sequencing.</title>
        <authorList>
            <person name="Kim M.K."/>
            <person name="Srinivasan S."/>
            <person name="Lee J.-J."/>
        </authorList>
    </citation>
    <scope>NUCLEOTIDE SEQUENCE [LARGE SCALE GENOMIC DNA]</scope>
    <source>
        <strain evidence="3">LCS9</strain>
    </source>
</reference>